<reference evidence="1" key="1">
    <citation type="submission" date="2021-08" db="EMBL/GenBank/DDBJ databases">
        <title>The first chromosome-level gecko genome reveals the dynamic sex chromosomes of Neotropical dwarf geckos (Sphaerodactylidae: Sphaerodactylus).</title>
        <authorList>
            <person name="Pinto B.J."/>
            <person name="Keating S.E."/>
            <person name="Gamble T."/>
        </authorList>
    </citation>
    <scope>NUCLEOTIDE SEQUENCE</scope>
    <source>
        <strain evidence="1">TG3544</strain>
    </source>
</reference>
<sequence>MPRPTLSMAGSKENRTTSNSGSDTNDGGALTNPVVGGQHPRSLEDMFITALGGDLGTLAGAYGWDRAWQRERRTYPTKFSPKQAVQVEWRGSSFSGTSTSSPETKEKGTENNVQRGPQEPALTYMSIVDDEYANDAECMYDIGVLLKREVAACLVGIFEEDAPELCDFDHFMILLLR</sequence>
<name>A0ACB8G655_9SAUR</name>
<dbReference type="EMBL" id="CM037614">
    <property type="protein sequence ID" value="KAH8015275.1"/>
    <property type="molecule type" value="Genomic_DNA"/>
</dbReference>
<dbReference type="Proteomes" id="UP000827872">
    <property type="component" value="Linkage Group LG01"/>
</dbReference>
<keyword evidence="2" id="KW-1185">Reference proteome</keyword>
<comment type="caution">
    <text evidence="1">The sequence shown here is derived from an EMBL/GenBank/DDBJ whole genome shotgun (WGS) entry which is preliminary data.</text>
</comment>
<gene>
    <name evidence="1" type="ORF">K3G42_001408</name>
</gene>
<proteinExistence type="predicted"/>
<accession>A0ACB8G655</accession>
<evidence type="ECO:0000313" key="1">
    <source>
        <dbReference type="EMBL" id="KAH8015275.1"/>
    </source>
</evidence>
<protein>
    <submittedName>
        <fullName evidence="1">Uncharacterized protein</fullName>
    </submittedName>
</protein>
<organism evidence="1 2">
    <name type="scientific">Sphaerodactylus townsendi</name>
    <dbReference type="NCBI Taxonomy" id="933632"/>
    <lineage>
        <taxon>Eukaryota</taxon>
        <taxon>Metazoa</taxon>
        <taxon>Chordata</taxon>
        <taxon>Craniata</taxon>
        <taxon>Vertebrata</taxon>
        <taxon>Euteleostomi</taxon>
        <taxon>Lepidosauria</taxon>
        <taxon>Squamata</taxon>
        <taxon>Bifurcata</taxon>
        <taxon>Gekkota</taxon>
        <taxon>Sphaerodactylidae</taxon>
        <taxon>Sphaerodactylus</taxon>
    </lineage>
</organism>
<evidence type="ECO:0000313" key="2">
    <source>
        <dbReference type="Proteomes" id="UP000827872"/>
    </source>
</evidence>